<feature type="chain" id="PRO_5017599824" evidence="1">
    <location>
        <begin position="18"/>
        <end position="125"/>
    </location>
</feature>
<dbReference type="AlphaFoldDB" id="A0A3D8Q9T6"/>
<sequence>MKFSVALGAVLAATASAVRFESYPEPNYEGGAQVFVSLPIGCYMVRWDIEWRLFDVAVLTLDFILNSGWFYLTPVARSYKFDSEGGKYAIKAPTGSAAFCDGDTEVADTGATLGTVEVGYAADMC</sequence>
<dbReference type="GeneID" id="38121602"/>
<dbReference type="RefSeq" id="XP_026598167.1">
    <property type="nucleotide sequence ID" value="XM_026753248.1"/>
</dbReference>
<organism evidence="2 3">
    <name type="scientific">Aspergillus mulundensis</name>
    <dbReference type="NCBI Taxonomy" id="1810919"/>
    <lineage>
        <taxon>Eukaryota</taxon>
        <taxon>Fungi</taxon>
        <taxon>Dikarya</taxon>
        <taxon>Ascomycota</taxon>
        <taxon>Pezizomycotina</taxon>
        <taxon>Eurotiomycetes</taxon>
        <taxon>Eurotiomycetidae</taxon>
        <taxon>Eurotiales</taxon>
        <taxon>Aspergillaceae</taxon>
        <taxon>Aspergillus</taxon>
        <taxon>Aspergillus subgen. Nidulantes</taxon>
    </lineage>
</organism>
<name>A0A3D8Q9T6_9EURO</name>
<reference evidence="2 3" key="1">
    <citation type="journal article" date="2018" name="IMA Fungus">
        <title>IMA Genome-F 9: Draft genome sequence of Annulohypoxylon stygium, Aspergillus mulundensis, Berkeleyomyces basicola (syn. Thielaviopsis basicola), Ceratocystis smalleyi, two Cercospora beticola strains, Coleophoma cylindrospora, Fusarium fracticaudum, Phialophora cf. hyalina, and Morchella septimelata.</title>
        <authorList>
            <person name="Wingfield B.D."/>
            <person name="Bills G.F."/>
            <person name="Dong Y."/>
            <person name="Huang W."/>
            <person name="Nel W.J."/>
            <person name="Swalarsk-Parry B.S."/>
            <person name="Vaghefi N."/>
            <person name="Wilken P.M."/>
            <person name="An Z."/>
            <person name="de Beer Z.W."/>
            <person name="De Vos L."/>
            <person name="Chen L."/>
            <person name="Duong T.A."/>
            <person name="Gao Y."/>
            <person name="Hammerbacher A."/>
            <person name="Kikkert J.R."/>
            <person name="Li Y."/>
            <person name="Li H."/>
            <person name="Li K."/>
            <person name="Li Q."/>
            <person name="Liu X."/>
            <person name="Ma X."/>
            <person name="Naidoo K."/>
            <person name="Pethybridge S.J."/>
            <person name="Sun J."/>
            <person name="Steenkamp E.T."/>
            <person name="van der Nest M.A."/>
            <person name="van Wyk S."/>
            <person name="Wingfield M.J."/>
            <person name="Xiong C."/>
            <person name="Yue Q."/>
            <person name="Zhang X."/>
        </authorList>
    </citation>
    <scope>NUCLEOTIDE SEQUENCE [LARGE SCALE GENOMIC DNA]</scope>
    <source>
        <strain evidence="2 3">DSM 5745</strain>
    </source>
</reference>
<gene>
    <name evidence="2" type="ORF">DSM5745_11232</name>
</gene>
<keyword evidence="1" id="KW-0732">Signal</keyword>
<evidence type="ECO:0000256" key="1">
    <source>
        <dbReference type="SAM" id="SignalP"/>
    </source>
</evidence>
<dbReference type="EMBL" id="PVWQ01000023">
    <property type="protein sequence ID" value="RDW58541.1"/>
    <property type="molecule type" value="Genomic_DNA"/>
</dbReference>
<keyword evidence="3" id="KW-1185">Reference proteome</keyword>
<dbReference type="Proteomes" id="UP000256690">
    <property type="component" value="Unassembled WGS sequence"/>
</dbReference>
<comment type="caution">
    <text evidence="2">The sequence shown here is derived from an EMBL/GenBank/DDBJ whole genome shotgun (WGS) entry which is preliminary data.</text>
</comment>
<protein>
    <submittedName>
        <fullName evidence="2">Uncharacterized protein</fullName>
    </submittedName>
</protein>
<feature type="signal peptide" evidence="1">
    <location>
        <begin position="1"/>
        <end position="17"/>
    </location>
</feature>
<evidence type="ECO:0000313" key="3">
    <source>
        <dbReference type="Proteomes" id="UP000256690"/>
    </source>
</evidence>
<accession>A0A3D8Q9T6</accession>
<evidence type="ECO:0000313" key="2">
    <source>
        <dbReference type="EMBL" id="RDW58541.1"/>
    </source>
</evidence>
<proteinExistence type="predicted"/>